<organism evidence="4 5">
    <name type="scientific">Actinomadura viridis</name>
    <dbReference type="NCBI Taxonomy" id="58110"/>
    <lineage>
        <taxon>Bacteria</taxon>
        <taxon>Bacillati</taxon>
        <taxon>Actinomycetota</taxon>
        <taxon>Actinomycetes</taxon>
        <taxon>Streptosporangiales</taxon>
        <taxon>Thermomonosporaceae</taxon>
        <taxon>Actinomadura</taxon>
    </lineage>
</organism>
<dbReference type="InterPro" id="IPR051199">
    <property type="entry name" value="LPS_LOS_Heptosyltrfase"/>
</dbReference>
<keyword evidence="1" id="KW-0328">Glycosyltransferase</keyword>
<dbReference type="Proteomes" id="UP000614047">
    <property type="component" value="Unassembled WGS sequence"/>
</dbReference>
<dbReference type="Pfam" id="PF01075">
    <property type="entry name" value="Glyco_transf_9"/>
    <property type="match status" value="1"/>
</dbReference>
<dbReference type="GO" id="GO:0008713">
    <property type="term" value="F:ADP-heptose-lipopolysaccharide heptosyltransferase activity"/>
    <property type="evidence" value="ECO:0007669"/>
    <property type="project" value="TreeGrafter"/>
</dbReference>
<dbReference type="AlphaFoldDB" id="A0A931DKX5"/>
<keyword evidence="5" id="KW-1185">Reference proteome</keyword>
<gene>
    <name evidence="4" type="ORF">IW256_004707</name>
</gene>
<protein>
    <submittedName>
        <fullName evidence="4">ADP-heptose:LPS heptosyltransferase</fullName>
    </submittedName>
</protein>
<dbReference type="PANTHER" id="PTHR30160">
    <property type="entry name" value="TETRAACYLDISACCHARIDE 4'-KINASE-RELATED"/>
    <property type="match status" value="1"/>
</dbReference>
<comment type="caution">
    <text evidence="4">The sequence shown here is derived from an EMBL/GenBank/DDBJ whole genome shotgun (WGS) entry which is preliminary data.</text>
</comment>
<dbReference type="GO" id="GO:0005829">
    <property type="term" value="C:cytosol"/>
    <property type="evidence" value="ECO:0007669"/>
    <property type="project" value="TreeGrafter"/>
</dbReference>
<evidence type="ECO:0000256" key="2">
    <source>
        <dbReference type="ARBA" id="ARBA00022679"/>
    </source>
</evidence>
<evidence type="ECO:0000256" key="3">
    <source>
        <dbReference type="SAM" id="MobiDB-lite"/>
    </source>
</evidence>
<reference evidence="4" key="1">
    <citation type="submission" date="2020-11" db="EMBL/GenBank/DDBJ databases">
        <title>Sequencing the genomes of 1000 actinobacteria strains.</title>
        <authorList>
            <person name="Klenk H.-P."/>
        </authorList>
    </citation>
    <scope>NUCLEOTIDE SEQUENCE</scope>
    <source>
        <strain evidence="4">DSM 43175</strain>
    </source>
</reference>
<dbReference type="RefSeq" id="WP_307829016.1">
    <property type="nucleotide sequence ID" value="NZ_BAABES010000011.1"/>
</dbReference>
<dbReference type="PANTHER" id="PTHR30160:SF1">
    <property type="entry name" value="LIPOPOLYSACCHARIDE 1,2-N-ACETYLGLUCOSAMINETRANSFERASE-RELATED"/>
    <property type="match status" value="1"/>
</dbReference>
<keyword evidence="2" id="KW-0808">Transferase</keyword>
<accession>A0A931DKX5</accession>
<dbReference type="SUPFAM" id="SSF53756">
    <property type="entry name" value="UDP-Glycosyltransferase/glycogen phosphorylase"/>
    <property type="match status" value="1"/>
</dbReference>
<dbReference type="CDD" id="cd03789">
    <property type="entry name" value="GT9_LPS_heptosyltransferase"/>
    <property type="match status" value="1"/>
</dbReference>
<sequence length="376" mass="39088">MAVRAPRALVLRALGLGDLLTALPALRALRRDLPGWRLTLAVPRAIAPIALLGGAADDIFPARGLGPLPPPDGPVELAVNLHGSGPRSHRLLRSLRPGRLIAFAHPDVPGVDGPAWDPAEHEVARWCRLVAAHGFDADPADLDLPRPPVASPAPGAVVIHPGAGYPSRCWPAERYGAVAAALRAQGHRVVVTGGAGEAAAARRVAVLGGMGPGGDLSGRTGPLQLAALVARARLVICGDTGVAHLATAYRTPSVVLFGPTPPALWGPPPDRPRHQVLWSGRRGDPRGLEPDPGLLEISPEHVAEAAARALERLEGGTRDEPSARGRDRRGGLPRLAPVRGPAGPRYLGGLPGQPADGVDPYHRPPAAPERLHVPEA</sequence>
<dbReference type="InterPro" id="IPR002201">
    <property type="entry name" value="Glyco_trans_9"/>
</dbReference>
<evidence type="ECO:0000256" key="1">
    <source>
        <dbReference type="ARBA" id="ARBA00022676"/>
    </source>
</evidence>
<evidence type="ECO:0000313" key="4">
    <source>
        <dbReference type="EMBL" id="MBG6090594.1"/>
    </source>
</evidence>
<feature type="compositionally biased region" description="Basic and acidic residues" evidence="3">
    <location>
        <begin position="311"/>
        <end position="330"/>
    </location>
</feature>
<dbReference type="EMBL" id="JADOUA010000001">
    <property type="protein sequence ID" value="MBG6090594.1"/>
    <property type="molecule type" value="Genomic_DNA"/>
</dbReference>
<feature type="region of interest" description="Disordered" evidence="3">
    <location>
        <begin position="311"/>
        <end position="376"/>
    </location>
</feature>
<dbReference type="Gene3D" id="3.40.50.2000">
    <property type="entry name" value="Glycogen Phosphorylase B"/>
    <property type="match status" value="2"/>
</dbReference>
<evidence type="ECO:0000313" key="5">
    <source>
        <dbReference type="Proteomes" id="UP000614047"/>
    </source>
</evidence>
<name>A0A931DKX5_9ACTN</name>
<dbReference type="GO" id="GO:0009244">
    <property type="term" value="P:lipopolysaccharide core region biosynthetic process"/>
    <property type="evidence" value="ECO:0007669"/>
    <property type="project" value="TreeGrafter"/>
</dbReference>
<proteinExistence type="predicted"/>